<keyword evidence="4 9" id="KW-0732">Signal</keyword>
<comment type="subcellular location">
    <subcellularLocation>
        <location evidence="1">Membrane</location>
        <topology evidence="1">Multi-pass membrane protein</topology>
    </subcellularLocation>
</comment>
<comment type="similarity">
    <text evidence="2">Belongs to the transient receptor potential (TRP) ion channel family.</text>
</comment>
<feature type="transmembrane region" description="Helical" evidence="8">
    <location>
        <begin position="393"/>
        <end position="413"/>
    </location>
</feature>
<dbReference type="InterPro" id="IPR010308">
    <property type="entry name" value="TRP_C"/>
</dbReference>
<feature type="transmembrane region" description="Helical" evidence="8">
    <location>
        <begin position="419"/>
        <end position="439"/>
    </location>
</feature>
<feature type="transmembrane region" description="Helical" evidence="8">
    <location>
        <begin position="482"/>
        <end position="503"/>
    </location>
</feature>
<dbReference type="GO" id="GO:0009272">
    <property type="term" value="P:fungal-type cell wall biogenesis"/>
    <property type="evidence" value="ECO:0007669"/>
    <property type="project" value="TreeGrafter"/>
</dbReference>
<dbReference type="GeneID" id="63777891"/>
<evidence type="ECO:0000256" key="6">
    <source>
        <dbReference type="ARBA" id="ARBA00023136"/>
    </source>
</evidence>
<evidence type="ECO:0000256" key="2">
    <source>
        <dbReference type="ARBA" id="ARBA00010642"/>
    </source>
</evidence>
<dbReference type="STRING" id="1141098.A0A1Y2EJE4"/>
<feature type="signal peptide" evidence="9">
    <location>
        <begin position="1"/>
        <end position="23"/>
    </location>
</feature>
<dbReference type="InterPro" id="IPR032800">
    <property type="entry name" value="TRP_N"/>
</dbReference>
<evidence type="ECO:0000256" key="5">
    <source>
        <dbReference type="ARBA" id="ARBA00022989"/>
    </source>
</evidence>
<evidence type="ECO:0000256" key="4">
    <source>
        <dbReference type="ARBA" id="ARBA00022729"/>
    </source>
</evidence>
<feature type="chain" id="PRO_5012598592" evidence="9">
    <location>
        <begin position="24"/>
        <end position="733"/>
    </location>
</feature>
<dbReference type="Pfam" id="PF06011">
    <property type="entry name" value="TRP"/>
    <property type="match status" value="1"/>
</dbReference>
<keyword evidence="5 8" id="KW-1133">Transmembrane helix</keyword>
<dbReference type="InterPro" id="IPR040241">
    <property type="entry name" value="TRP_Flc/Pkd2-like"/>
</dbReference>
<keyword evidence="3 8" id="KW-0812">Transmembrane</keyword>
<dbReference type="PANTHER" id="PTHR31145:SF2">
    <property type="entry name" value="FLAVIN CARRIER PROTEIN 2"/>
    <property type="match status" value="1"/>
</dbReference>
<evidence type="ECO:0000313" key="11">
    <source>
        <dbReference type="EMBL" id="ORY71671.1"/>
    </source>
</evidence>
<reference evidence="11 12" key="1">
    <citation type="submission" date="2016-07" db="EMBL/GenBank/DDBJ databases">
        <title>Pervasive Adenine N6-methylation of Active Genes in Fungi.</title>
        <authorList>
            <consortium name="DOE Joint Genome Institute"/>
            <person name="Mondo S.J."/>
            <person name="Dannebaum R.O."/>
            <person name="Kuo R.C."/>
            <person name="Labutti K."/>
            <person name="Haridas S."/>
            <person name="Kuo A."/>
            <person name="Salamov A."/>
            <person name="Ahrendt S.R."/>
            <person name="Lipzen A."/>
            <person name="Sullivan W."/>
            <person name="Andreopoulos W.B."/>
            <person name="Clum A."/>
            <person name="Lindquist E."/>
            <person name="Daum C."/>
            <person name="Ramamoorthy G.K."/>
            <person name="Gryganskyi A."/>
            <person name="Culley D."/>
            <person name="Magnuson J.K."/>
            <person name="James T.Y."/>
            <person name="O'Malley M.A."/>
            <person name="Stajich J.E."/>
            <person name="Spatafora J.W."/>
            <person name="Visel A."/>
            <person name="Grigoriev I.V."/>
        </authorList>
    </citation>
    <scope>NUCLEOTIDE SEQUENCE [LARGE SCALE GENOMIC DNA]</scope>
    <source>
        <strain evidence="11 12">CBS 129021</strain>
    </source>
</reference>
<dbReference type="AlphaFoldDB" id="A0A1Y2EJE4"/>
<dbReference type="GO" id="GO:0055085">
    <property type="term" value="P:transmembrane transport"/>
    <property type="evidence" value="ECO:0007669"/>
    <property type="project" value="TreeGrafter"/>
</dbReference>
<dbReference type="GO" id="GO:0016020">
    <property type="term" value="C:membrane"/>
    <property type="evidence" value="ECO:0007669"/>
    <property type="project" value="UniProtKB-SubCell"/>
</dbReference>
<comment type="caution">
    <text evidence="11">The sequence shown here is derived from an EMBL/GenBank/DDBJ whole genome shotgun (WGS) entry which is preliminary data.</text>
</comment>
<organism evidence="11 12">
    <name type="scientific">Pseudomassariella vexata</name>
    <dbReference type="NCBI Taxonomy" id="1141098"/>
    <lineage>
        <taxon>Eukaryota</taxon>
        <taxon>Fungi</taxon>
        <taxon>Dikarya</taxon>
        <taxon>Ascomycota</taxon>
        <taxon>Pezizomycotina</taxon>
        <taxon>Sordariomycetes</taxon>
        <taxon>Xylariomycetidae</taxon>
        <taxon>Amphisphaeriales</taxon>
        <taxon>Pseudomassariaceae</taxon>
        <taxon>Pseudomassariella</taxon>
    </lineage>
</organism>
<dbReference type="PANTHER" id="PTHR31145">
    <property type="entry name" value="INTEGRAL MEMBRANE PROTEIN (AFU_ORTHOLOGUE AFUA_7G01610)"/>
    <property type="match status" value="1"/>
</dbReference>
<dbReference type="EMBL" id="MCFJ01000001">
    <property type="protein sequence ID" value="ORY71671.1"/>
    <property type="molecule type" value="Genomic_DNA"/>
</dbReference>
<evidence type="ECO:0000256" key="9">
    <source>
        <dbReference type="SAM" id="SignalP"/>
    </source>
</evidence>
<gene>
    <name evidence="11" type="ORF">BCR38DRAFT_454147</name>
</gene>
<sequence length="733" mass="79900">MRISSAGLFLAIAAISRAPVANAERVLSSTSLNTCQENSGFTASRFNVVFTPNNASVFVNMLAVSSIESHVVFDIAIFIYGYEFMRRTINPCDTGFAGFCPMTAGKTSTPFNLFLNKDAVDQIPTIAYTFPDLDAKVRVFINSTDGSSAGHSVACVETNISNGKTVDLLGVKWAAAIVTGLALLSSAIFSGLGHSNTASHVAANALSLCSYFQAQAIVGLVRISLPPVVQAWTQDFQWSLGIIKVAFLESIYTWYQRATGGTPSELFSSLAQVSVQVEKRALHMVRPALDLFESATARLPVAAHSLARRADTTQTSSGSYVITGIPRVAFRALIETTNIFMTGVIFFWIILLATIVFVAAFKGLCEAFVKAKWMRGDIFQDFRNGWRTVLKGILFRISLIGYAPIAILCLWQLAERDSAAEVVLAIGFFLGLTGTLAWASYKVIRIAKRSVTLHKNPAYILFSDLHTLNKWGFLYIQFRASAYYFIVPVLGYTLLKAIFIAFASGAAQAIALIIIEAAALIAATVLRPWMDKKTNSFNIAICVVNFLNAIMLLIFTEIFNQPPLATGIVGVVLWILNAAFTLVLLIMLIITTTLVFFHGNPDGRYQYMADDRTSFMKSQSQLNTTTELDALGAAARGDGRGGFASELELHSEVQHPEKQSLSSDRWHVPNEYTHQAPSVASSGHEPHTPITSVTPTQPAHPSDGLDTQNNASPHVFRAENNASPWQRGAGYEH</sequence>
<protein>
    <submittedName>
        <fullName evidence="11">Calcium spray protein</fullName>
    </submittedName>
</protein>
<keyword evidence="6 8" id="KW-0472">Membrane</keyword>
<feature type="domain" description="ML-like" evidence="10">
    <location>
        <begin position="25"/>
        <end position="167"/>
    </location>
</feature>
<feature type="region of interest" description="Disordered" evidence="7">
    <location>
        <begin position="676"/>
        <end position="711"/>
    </location>
</feature>
<evidence type="ECO:0000259" key="10">
    <source>
        <dbReference type="SMART" id="SM01320"/>
    </source>
</evidence>
<proteinExistence type="inferred from homology"/>
<dbReference type="SMART" id="SM01320">
    <property type="entry name" value="TRP_N"/>
    <property type="match status" value="1"/>
</dbReference>
<evidence type="ECO:0000313" key="12">
    <source>
        <dbReference type="Proteomes" id="UP000193689"/>
    </source>
</evidence>
<dbReference type="Pfam" id="PF14558">
    <property type="entry name" value="TRP_N"/>
    <property type="match status" value="1"/>
</dbReference>
<dbReference type="RefSeq" id="XP_040721263.1">
    <property type="nucleotide sequence ID" value="XM_040861679.1"/>
</dbReference>
<keyword evidence="12" id="KW-1185">Reference proteome</keyword>
<evidence type="ECO:0000256" key="7">
    <source>
        <dbReference type="SAM" id="MobiDB-lite"/>
    </source>
</evidence>
<name>A0A1Y2EJE4_9PEZI</name>
<dbReference type="InParanoid" id="A0A1Y2EJE4"/>
<evidence type="ECO:0000256" key="1">
    <source>
        <dbReference type="ARBA" id="ARBA00004141"/>
    </source>
</evidence>
<feature type="transmembrane region" description="Helical" evidence="8">
    <location>
        <begin position="571"/>
        <end position="597"/>
    </location>
</feature>
<accession>A0A1Y2EJE4</accession>
<dbReference type="OrthoDB" id="5212126at2759"/>
<evidence type="ECO:0000256" key="8">
    <source>
        <dbReference type="SAM" id="Phobius"/>
    </source>
</evidence>
<evidence type="ECO:0000256" key="3">
    <source>
        <dbReference type="ARBA" id="ARBA00022692"/>
    </source>
</evidence>
<dbReference type="FunCoup" id="A0A1Y2EJE4">
    <property type="interactions" value="47"/>
</dbReference>
<feature type="transmembrane region" description="Helical" evidence="8">
    <location>
        <begin position="509"/>
        <end position="530"/>
    </location>
</feature>
<dbReference type="Proteomes" id="UP000193689">
    <property type="component" value="Unassembled WGS sequence"/>
</dbReference>
<feature type="transmembrane region" description="Helical" evidence="8">
    <location>
        <begin position="537"/>
        <end position="559"/>
    </location>
</feature>
<feature type="transmembrane region" description="Helical" evidence="8">
    <location>
        <begin position="339"/>
        <end position="365"/>
    </location>
</feature>
<feature type="compositionally biased region" description="Polar residues" evidence="7">
    <location>
        <begin position="689"/>
        <end position="711"/>
    </location>
</feature>